<comment type="catalytic activity">
    <reaction evidence="4">
        <text>an N-acyl-L-alpha-aminoacyl-tRNA + H2O = an N-acyl-L-amino acid + a tRNA + H(+)</text>
        <dbReference type="Rhea" id="RHEA:54448"/>
        <dbReference type="Rhea" id="RHEA-COMP:10123"/>
        <dbReference type="Rhea" id="RHEA-COMP:13883"/>
        <dbReference type="ChEBI" id="CHEBI:15377"/>
        <dbReference type="ChEBI" id="CHEBI:15378"/>
        <dbReference type="ChEBI" id="CHEBI:59874"/>
        <dbReference type="ChEBI" id="CHEBI:78442"/>
        <dbReference type="ChEBI" id="CHEBI:138191"/>
        <dbReference type="EC" id="3.1.1.29"/>
    </reaction>
</comment>
<reference evidence="5" key="1">
    <citation type="submission" date="2015-04" db="EMBL/GenBank/DDBJ databases">
        <title>The genome sequence of the plant pathogenic Rhizarian Plasmodiophora brassicae reveals insights in its biotrophic life cycle and the origin of chitin synthesis.</title>
        <authorList>
            <person name="Schwelm A."/>
            <person name="Fogelqvist J."/>
            <person name="Knaust A."/>
            <person name="Julke S."/>
            <person name="Lilja T."/>
            <person name="Dhandapani V."/>
            <person name="Bonilla-Rosso G."/>
            <person name="Karlsson M."/>
            <person name="Shevchenko A."/>
            <person name="Choi S.R."/>
            <person name="Kim H.G."/>
            <person name="Park J.Y."/>
            <person name="Lim Y.P."/>
            <person name="Ludwig-Muller J."/>
            <person name="Dixelius C."/>
        </authorList>
    </citation>
    <scope>NUCLEOTIDE SEQUENCE</scope>
    <source>
        <tissue evidence="5">Potato root galls</tissue>
    </source>
</reference>
<evidence type="ECO:0000313" key="5">
    <source>
        <dbReference type="EMBL" id="CRZ11267.1"/>
    </source>
</evidence>
<evidence type="ECO:0000256" key="2">
    <source>
        <dbReference type="ARBA" id="ARBA00022801"/>
    </source>
</evidence>
<comment type="similarity">
    <text evidence="3">Belongs to the PTH2 family.</text>
</comment>
<dbReference type="Pfam" id="PF01981">
    <property type="entry name" value="PTH2"/>
    <property type="match status" value="1"/>
</dbReference>
<protein>
    <recommendedName>
        <fullName evidence="1">peptidyl-tRNA hydrolase</fullName>
        <ecNumber evidence="1">3.1.1.29</ecNumber>
    </recommendedName>
</protein>
<dbReference type="AlphaFoldDB" id="A0A0H5RCE2"/>
<evidence type="ECO:0000256" key="3">
    <source>
        <dbReference type="ARBA" id="ARBA00038050"/>
    </source>
</evidence>
<dbReference type="GO" id="GO:0004045">
    <property type="term" value="F:peptidyl-tRNA hydrolase activity"/>
    <property type="evidence" value="ECO:0007669"/>
    <property type="project" value="UniProtKB-EC"/>
</dbReference>
<organism evidence="5">
    <name type="scientific">Spongospora subterranea</name>
    <dbReference type="NCBI Taxonomy" id="70186"/>
    <lineage>
        <taxon>Eukaryota</taxon>
        <taxon>Sar</taxon>
        <taxon>Rhizaria</taxon>
        <taxon>Endomyxa</taxon>
        <taxon>Phytomyxea</taxon>
        <taxon>Plasmodiophorida</taxon>
        <taxon>Plasmodiophoridae</taxon>
        <taxon>Spongospora</taxon>
    </lineage>
</organism>
<dbReference type="InterPro" id="IPR023476">
    <property type="entry name" value="Pep_tRNA_hydro_II_dom_sf"/>
</dbReference>
<sequence>MPLSEEQVLETLLGLGYQESDIRSAYSASGGMSILVMVEHLRSKIGFSETEHKLVLIIKSDPEASVGSVTSECCRAAANACMDPQSSEYIPLWRKQNEKIVLLKALTGINLFQLRDECMEVGLPNQIIQGNGSGMVLAIGPAPSSQIDPVTRCLIEWP</sequence>
<evidence type="ECO:0000256" key="4">
    <source>
        <dbReference type="ARBA" id="ARBA00048707"/>
    </source>
</evidence>
<dbReference type="PANTHER" id="PTHR12649">
    <property type="entry name" value="PEPTIDYL-TRNA HYDROLASE 2"/>
    <property type="match status" value="1"/>
</dbReference>
<name>A0A0H5RCE2_9EUKA</name>
<evidence type="ECO:0000256" key="1">
    <source>
        <dbReference type="ARBA" id="ARBA00013260"/>
    </source>
</evidence>
<proteinExistence type="inferred from homology"/>
<dbReference type="Gene3D" id="3.40.1490.10">
    <property type="entry name" value="Bit1"/>
    <property type="match status" value="1"/>
</dbReference>
<accession>A0A0H5RCE2</accession>
<dbReference type="EC" id="3.1.1.29" evidence="1"/>
<keyword evidence="2" id="KW-0378">Hydrolase</keyword>
<dbReference type="EMBL" id="HACM01010825">
    <property type="protein sequence ID" value="CRZ11267.1"/>
    <property type="molecule type" value="Transcribed_RNA"/>
</dbReference>
<dbReference type="InterPro" id="IPR002833">
    <property type="entry name" value="PTH2"/>
</dbReference>
<dbReference type="GO" id="GO:0005829">
    <property type="term" value="C:cytosol"/>
    <property type="evidence" value="ECO:0007669"/>
    <property type="project" value="TreeGrafter"/>
</dbReference>
<dbReference type="PANTHER" id="PTHR12649:SF11">
    <property type="entry name" value="PEPTIDYL-TRNA HYDROLASE 2, MITOCHONDRIAL"/>
    <property type="match status" value="1"/>
</dbReference>
<dbReference type="SUPFAM" id="SSF102462">
    <property type="entry name" value="Peptidyl-tRNA hydrolase II"/>
    <property type="match status" value="1"/>
</dbReference>